<comment type="caution">
    <text evidence="1">The sequence shown here is derived from an EMBL/GenBank/DDBJ whole genome shotgun (WGS) entry which is preliminary data.</text>
</comment>
<reference evidence="1" key="1">
    <citation type="submission" date="2023-10" db="EMBL/GenBank/DDBJ databases">
        <title>Genome assemblies of two species of porcelain crab, Petrolisthes cinctipes and Petrolisthes manimaculis (Anomura: Porcellanidae).</title>
        <authorList>
            <person name="Angst P."/>
        </authorList>
    </citation>
    <scope>NUCLEOTIDE SEQUENCE</scope>
    <source>
        <strain evidence="1">PB745_01</strain>
        <tissue evidence="1">Gill</tissue>
    </source>
</reference>
<organism evidence="1 2">
    <name type="scientific">Petrolisthes cinctipes</name>
    <name type="common">Flat porcelain crab</name>
    <dbReference type="NCBI Taxonomy" id="88211"/>
    <lineage>
        <taxon>Eukaryota</taxon>
        <taxon>Metazoa</taxon>
        <taxon>Ecdysozoa</taxon>
        <taxon>Arthropoda</taxon>
        <taxon>Crustacea</taxon>
        <taxon>Multicrustacea</taxon>
        <taxon>Malacostraca</taxon>
        <taxon>Eumalacostraca</taxon>
        <taxon>Eucarida</taxon>
        <taxon>Decapoda</taxon>
        <taxon>Pleocyemata</taxon>
        <taxon>Anomura</taxon>
        <taxon>Galatheoidea</taxon>
        <taxon>Porcellanidae</taxon>
        <taxon>Petrolisthes</taxon>
    </lineage>
</organism>
<gene>
    <name evidence="1" type="ORF">Pcinc_008386</name>
</gene>
<sequence>MAFLGVCMAAPFIQDTPDVAAEKARFFQVFRAAQAAATPKATVFSAVPQQAFNPAPARWTGPVAATIPAGLPGSAPVVAQTADVSAARNAFFNAYRAQLAATIPQTVQTHSFHQPTFTARAPTHASVQPRWTGPLASTVPAGLPGSVSQVSDTAEVAAAKQAFFNTFQQQVSALGPVQRHF</sequence>
<proteinExistence type="predicted"/>
<evidence type="ECO:0000313" key="2">
    <source>
        <dbReference type="Proteomes" id="UP001286313"/>
    </source>
</evidence>
<evidence type="ECO:0000313" key="1">
    <source>
        <dbReference type="EMBL" id="KAK3887507.1"/>
    </source>
</evidence>
<dbReference type="Proteomes" id="UP001286313">
    <property type="component" value="Unassembled WGS sequence"/>
</dbReference>
<accession>A0AAE1G9E8</accession>
<dbReference type="AlphaFoldDB" id="A0AAE1G9E8"/>
<keyword evidence="2" id="KW-1185">Reference proteome</keyword>
<evidence type="ECO:0008006" key="3">
    <source>
        <dbReference type="Google" id="ProtNLM"/>
    </source>
</evidence>
<name>A0AAE1G9E8_PETCI</name>
<dbReference type="EMBL" id="JAWQEG010000624">
    <property type="protein sequence ID" value="KAK3887507.1"/>
    <property type="molecule type" value="Genomic_DNA"/>
</dbReference>
<protein>
    <recommendedName>
        <fullName evidence="3">Calcified cuticle protein CP19.0</fullName>
    </recommendedName>
</protein>